<name>A0A8J3EBN8_9PROT</name>
<keyword evidence="1" id="KW-0732">Signal</keyword>
<evidence type="ECO:0008006" key="4">
    <source>
        <dbReference type="Google" id="ProtNLM"/>
    </source>
</evidence>
<evidence type="ECO:0000313" key="3">
    <source>
        <dbReference type="Proteomes" id="UP000597507"/>
    </source>
</evidence>
<dbReference type="AlphaFoldDB" id="A0A8J3EBN8"/>
<protein>
    <recommendedName>
        <fullName evidence="4">Outer membrane beta-barrel protein</fullName>
    </recommendedName>
</protein>
<dbReference type="SUPFAM" id="SSF56935">
    <property type="entry name" value="Porins"/>
    <property type="match status" value="1"/>
</dbReference>
<proteinExistence type="predicted"/>
<gene>
    <name evidence="2" type="ORF">GCM10010964_11900</name>
</gene>
<keyword evidence="3" id="KW-1185">Reference proteome</keyword>
<accession>A0A8J3EBN8</accession>
<feature type="signal peptide" evidence="1">
    <location>
        <begin position="1"/>
        <end position="31"/>
    </location>
</feature>
<evidence type="ECO:0000256" key="1">
    <source>
        <dbReference type="SAM" id="SignalP"/>
    </source>
</evidence>
<organism evidence="2 3">
    <name type="scientific">Caldovatus sediminis</name>
    <dbReference type="NCBI Taxonomy" id="2041189"/>
    <lineage>
        <taxon>Bacteria</taxon>
        <taxon>Pseudomonadati</taxon>
        <taxon>Pseudomonadota</taxon>
        <taxon>Alphaproteobacteria</taxon>
        <taxon>Acetobacterales</taxon>
        <taxon>Roseomonadaceae</taxon>
        <taxon>Caldovatus</taxon>
    </lineage>
</organism>
<dbReference type="Proteomes" id="UP000597507">
    <property type="component" value="Unassembled WGS sequence"/>
</dbReference>
<feature type="chain" id="PRO_5035292752" description="Outer membrane beta-barrel protein" evidence="1">
    <location>
        <begin position="32"/>
        <end position="426"/>
    </location>
</feature>
<comment type="caution">
    <text evidence="2">The sequence shown here is derived from an EMBL/GenBank/DDBJ whole genome shotgun (WGS) entry which is preliminary data.</text>
</comment>
<sequence>MFRHRQCSFSGIGGVLGAVLLAGAAAFEAQAQVFPAETTARGATVTTRPRPEFDPLGVRVGAFRLDAAADLGLGYDDNVFAERRNRTGDGFFDWRLGAGLESDWSRHAVGVAGNVGGRRYFSQGALDWLDWSVGAFGRLDIGAASSLEARYTHRREHLDTGSVDLQQAGVAEPAPFDVDEFQIAGNTRLNRLALTALLNYQIFRFDDIAPGGVPQTLSANDFQTWIAVVGAGYAFAPGRLGTLVARFQDIRYERAVSRGRDSFTWEVLVGFQYDFDGVWQGRGGIGYRRRSYESPAIKDLEGPAFEAQVIWAPSQITTVTLGLRRTIEESISLSRVSYTRTLLQANVDHELLRNVILGLELGADRRVYESPSLRATDAYAILSGRWLLNRNMQLIASYQHVNRIEATGGAEEYYRNLIQVRLRMAI</sequence>
<dbReference type="InterPro" id="IPR018759">
    <property type="entry name" value="BBP2_2"/>
</dbReference>
<dbReference type="EMBL" id="BMKS01000003">
    <property type="protein sequence ID" value="GGG25560.1"/>
    <property type="molecule type" value="Genomic_DNA"/>
</dbReference>
<reference evidence="2 3" key="1">
    <citation type="journal article" date="2014" name="Int. J. Syst. Evol. Microbiol.">
        <title>Complete genome sequence of Corynebacterium casei LMG S-19264T (=DSM 44701T), isolated from a smear-ripened cheese.</title>
        <authorList>
            <consortium name="US DOE Joint Genome Institute (JGI-PGF)"/>
            <person name="Walter F."/>
            <person name="Albersmeier A."/>
            <person name="Kalinowski J."/>
            <person name="Ruckert C."/>
        </authorList>
    </citation>
    <scope>NUCLEOTIDE SEQUENCE [LARGE SCALE GENOMIC DNA]</scope>
    <source>
        <strain evidence="2 3">CGMCC 1.16330</strain>
    </source>
</reference>
<dbReference type="Pfam" id="PF10082">
    <property type="entry name" value="BBP2_2"/>
    <property type="match status" value="1"/>
</dbReference>
<evidence type="ECO:0000313" key="2">
    <source>
        <dbReference type="EMBL" id="GGG25560.1"/>
    </source>
</evidence>